<dbReference type="Gene3D" id="3.80.10.10">
    <property type="entry name" value="Ribonuclease Inhibitor"/>
    <property type="match status" value="1"/>
</dbReference>
<evidence type="ECO:0000256" key="2">
    <source>
        <dbReference type="SAM" id="SignalP"/>
    </source>
</evidence>
<organism evidence="3 4">
    <name type="scientific">Chironomus riparius</name>
    <dbReference type="NCBI Taxonomy" id="315576"/>
    <lineage>
        <taxon>Eukaryota</taxon>
        <taxon>Metazoa</taxon>
        <taxon>Ecdysozoa</taxon>
        <taxon>Arthropoda</taxon>
        <taxon>Hexapoda</taxon>
        <taxon>Insecta</taxon>
        <taxon>Pterygota</taxon>
        <taxon>Neoptera</taxon>
        <taxon>Endopterygota</taxon>
        <taxon>Diptera</taxon>
        <taxon>Nematocera</taxon>
        <taxon>Chironomoidea</taxon>
        <taxon>Chironomidae</taxon>
        <taxon>Chironominae</taxon>
        <taxon>Chironomus</taxon>
    </lineage>
</organism>
<evidence type="ECO:0000256" key="1">
    <source>
        <dbReference type="SAM" id="MobiDB-lite"/>
    </source>
</evidence>
<name>A0A9N9S622_9DIPT</name>
<proteinExistence type="predicted"/>
<evidence type="ECO:0000313" key="4">
    <source>
        <dbReference type="Proteomes" id="UP001153620"/>
    </source>
</evidence>
<evidence type="ECO:0000313" key="3">
    <source>
        <dbReference type="EMBL" id="CAG9810013.1"/>
    </source>
</evidence>
<reference evidence="3" key="2">
    <citation type="submission" date="2022-10" db="EMBL/GenBank/DDBJ databases">
        <authorList>
            <consortium name="ENA_rothamsted_submissions"/>
            <consortium name="culmorum"/>
            <person name="King R."/>
        </authorList>
    </citation>
    <scope>NUCLEOTIDE SEQUENCE</scope>
</reference>
<feature type="signal peptide" evidence="2">
    <location>
        <begin position="1"/>
        <end position="19"/>
    </location>
</feature>
<dbReference type="AlphaFoldDB" id="A0A9N9S622"/>
<keyword evidence="4" id="KW-1185">Reference proteome</keyword>
<reference evidence="3" key="1">
    <citation type="submission" date="2022-01" db="EMBL/GenBank/DDBJ databases">
        <authorList>
            <person name="King R."/>
        </authorList>
    </citation>
    <scope>NUCLEOTIDE SEQUENCE</scope>
</reference>
<dbReference type="OrthoDB" id="10415373at2759"/>
<accession>A0A9N9S622</accession>
<dbReference type="InterPro" id="IPR001611">
    <property type="entry name" value="Leu-rich_rpt"/>
</dbReference>
<dbReference type="EMBL" id="OU895880">
    <property type="protein sequence ID" value="CAG9810013.1"/>
    <property type="molecule type" value="Genomic_DNA"/>
</dbReference>
<protein>
    <submittedName>
        <fullName evidence="3">Uncharacterized protein</fullName>
    </submittedName>
</protein>
<keyword evidence="2" id="KW-0732">Signal</keyword>
<dbReference type="SUPFAM" id="SSF52058">
    <property type="entry name" value="L domain-like"/>
    <property type="match status" value="1"/>
</dbReference>
<dbReference type="Pfam" id="PF13855">
    <property type="entry name" value="LRR_8"/>
    <property type="match status" value="1"/>
</dbReference>
<feature type="chain" id="PRO_5040147976" evidence="2">
    <location>
        <begin position="20"/>
        <end position="377"/>
    </location>
</feature>
<gene>
    <name evidence="3" type="ORF">CHIRRI_LOCUS12830</name>
</gene>
<feature type="region of interest" description="Disordered" evidence="1">
    <location>
        <begin position="295"/>
        <end position="344"/>
    </location>
</feature>
<feature type="compositionally biased region" description="Low complexity" evidence="1">
    <location>
        <begin position="310"/>
        <end position="337"/>
    </location>
</feature>
<dbReference type="InterPro" id="IPR032675">
    <property type="entry name" value="LRR_dom_sf"/>
</dbReference>
<sequence>MLTLMIAMNLLVFVKQGHAVEINCKYSSDFDWFTVGKVYTCSVQQKLDALHTDSGVIGVNGIHNGKKKNKDVKAIRIFNRNVYYFSSGYDKYFTNIEVIQVYGSKLKIISQKDLMPFTKLKHIDLCKNDLEELEKDLFKFNQLLEVIKVSDNKLKFIDVTAFEGLYQLHTLELNGNHCIWKSTGARDNLEEDEEISREEAIDIMYEARTRCYRDYILRELYEMEMGKFLKERSEVVVSLQSKIDDLTTENDIFYDRMRKYKDELDICLSKEINKPSEMMEMTQMMQMLNQMNMESTTVSSKGNGNGETNGNGNSNIKSTNQMQFQPNDQNMNMPQPNAGSPQYQWDRWEKNDRSINEASSNYRQNSYYTNRGYQWRY</sequence>
<dbReference type="Proteomes" id="UP001153620">
    <property type="component" value="Chromosome 4"/>
</dbReference>